<evidence type="ECO:0008006" key="4">
    <source>
        <dbReference type="Google" id="ProtNLM"/>
    </source>
</evidence>
<dbReference type="Proteomes" id="UP000199771">
    <property type="component" value="Unassembled WGS sequence"/>
</dbReference>
<protein>
    <recommendedName>
        <fullName evidence="4">NHL repeat-containing protein</fullName>
    </recommendedName>
</protein>
<dbReference type="Gene3D" id="2.120.10.30">
    <property type="entry name" value="TolB, C-terminal domain"/>
    <property type="match status" value="2"/>
</dbReference>
<feature type="signal peptide" evidence="1">
    <location>
        <begin position="1"/>
        <end position="30"/>
    </location>
</feature>
<dbReference type="GO" id="GO:0061630">
    <property type="term" value="F:ubiquitin protein ligase activity"/>
    <property type="evidence" value="ECO:0007669"/>
    <property type="project" value="TreeGrafter"/>
</dbReference>
<dbReference type="InterPro" id="IPR011042">
    <property type="entry name" value="6-blade_b-propeller_TolB-like"/>
</dbReference>
<sequence>MSAAVTRIPRSLFSRRWIPALALMSAVVFAGCSDSGGGDDGADLVAAFTVIGQAAFDSGSPNRGGAASAATLAQPLGNVATDGTRLFIADTANNRVLGYARVPVANGAAADLVLGQDDFGGTAAGTAQNRMALPASVFIGGGRLVVADSGNNRVLIWNTIPATSGELPDVVVGQADFTTGGSGTSQTQLAFPTSAIIANGRLIVADQNNNRVLVWNAVPTDNGTPADLVLGQRDFVSRIADDEADEMNRPAAVWSDGFRLLVADSGNHRVLYWSLFPNESGAEADYVIGQSGFSRSSPGTSSSTLRTPFGVSSDGTRIYVADSGNNRVLEFDAFPIANGVAASAVFGQEKNNFSAATANDDDQDGTADDRPSARTLSGATGAFVYSGVLYVTDRNNHRVLMFPQ</sequence>
<dbReference type="CDD" id="cd05819">
    <property type="entry name" value="NHL"/>
    <property type="match status" value="1"/>
</dbReference>
<gene>
    <name evidence="2" type="ORF">SAMN04488120_11423</name>
</gene>
<reference evidence="2 3" key="1">
    <citation type="submission" date="2016-10" db="EMBL/GenBank/DDBJ databases">
        <authorList>
            <person name="de Groot N.N."/>
        </authorList>
    </citation>
    <scope>NUCLEOTIDE SEQUENCE [LARGE SCALE GENOMIC DNA]</scope>
    <source>
        <strain evidence="2 3">DSM 23609</strain>
    </source>
</reference>
<proteinExistence type="predicted"/>
<evidence type="ECO:0000313" key="3">
    <source>
        <dbReference type="Proteomes" id="UP000199771"/>
    </source>
</evidence>
<keyword evidence="3" id="KW-1185">Reference proteome</keyword>
<evidence type="ECO:0000256" key="1">
    <source>
        <dbReference type="SAM" id="SignalP"/>
    </source>
</evidence>
<dbReference type="GO" id="GO:0000209">
    <property type="term" value="P:protein polyubiquitination"/>
    <property type="evidence" value="ECO:0007669"/>
    <property type="project" value="TreeGrafter"/>
</dbReference>
<dbReference type="GO" id="GO:0043161">
    <property type="term" value="P:proteasome-mediated ubiquitin-dependent protein catabolic process"/>
    <property type="evidence" value="ECO:0007669"/>
    <property type="project" value="TreeGrafter"/>
</dbReference>
<dbReference type="PROSITE" id="PS51257">
    <property type="entry name" value="PROKAR_LIPOPROTEIN"/>
    <property type="match status" value="1"/>
</dbReference>
<name>A0A1I2KCV7_9GAMM</name>
<keyword evidence="1" id="KW-0732">Signal</keyword>
<evidence type="ECO:0000313" key="2">
    <source>
        <dbReference type="EMBL" id="SFF62931.1"/>
    </source>
</evidence>
<dbReference type="OrthoDB" id="9811352at2"/>
<dbReference type="InterPro" id="IPR050952">
    <property type="entry name" value="TRIM-NHL_E3_ligases"/>
</dbReference>
<dbReference type="AlphaFoldDB" id="A0A1I2KCV7"/>
<dbReference type="PANTHER" id="PTHR24104:SF25">
    <property type="entry name" value="PROTEIN LIN-41"/>
    <property type="match status" value="1"/>
</dbReference>
<dbReference type="SUPFAM" id="SSF63825">
    <property type="entry name" value="YWTD domain"/>
    <property type="match status" value="1"/>
</dbReference>
<dbReference type="STRING" id="1076937.SAMN04488120_11423"/>
<feature type="chain" id="PRO_5011600815" description="NHL repeat-containing protein" evidence="1">
    <location>
        <begin position="31"/>
        <end position="404"/>
    </location>
</feature>
<dbReference type="EMBL" id="FOOC01000014">
    <property type="protein sequence ID" value="SFF62931.1"/>
    <property type="molecule type" value="Genomic_DNA"/>
</dbReference>
<dbReference type="Gene3D" id="2.40.10.500">
    <property type="match status" value="1"/>
</dbReference>
<dbReference type="RefSeq" id="WP_143383689.1">
    <property type="nucleotide sequence ID" value="NZ_FOOC01000014.1"/>
</dbReference>
<dbReference type="GO" id="GO:0008270">
    <property type="term" value="F:zinc ion binding"/>
    <property type="evidence" value="ECO:0007669"/>
    <property type="project" value="UniProtKB-KW"/>
</dbReference>
<organism evidence="2 3">
    <name type="scientific">Fontimonas thermophila</name>
    <dbReference type="NCBI Taxonomy" id="1076937"/>
    <lineage>
        <taxon>Bacteria</taxon>
        <taxon>Pseudomonadati</taxon>
        <taxon>Pseudomonadota</taxon>
        <taxon>Gammaproteobacteria</taxon>
        <taxon>Nevskiales</taxon>
        <taxon>Nevskiaceae</taxon>
        <taxon>Fontimonas</taxon>
    </lineage>
</organism>
<accession>A0A1I2KCV7</accession>
<dbReference type="PANTHER" id="PTHR24104">
    <property type="entry name" value="E3 UBIQUITIN-PROTEIN LIGASE NHLRC1-RELATED"/>
    <property type="match status" value="1"/>
</dbReference>